<feature type="coiled-coil region" evidence="1">
    <location>
        <begin position="373"/>
        <end position="400"/>
    </location>
</feature>
<reference evidence="3 4" key="1">
    <citation type="journal article" date="2014" name="BMC Genomics">
        <title>Comparative genome sequencing reveals chemotype-specific gene clusters in the toxigenic black mold Stachybotrys.</title>
        <authorList>
            <person name="Semeiks J."/>
            <person name="Borek D."/>
            <person name="Otwinowski Z."/>
            <person name="Grishin N.V."/>
        </authorList>
    </citation>
    <scope>NUCLEOTIDE SEQUENCE [LARGE SCALE GENOMIC DNA]</scope>
    <source>
        <strain evidence="4">CBS 109288 / IBT 7711</strain>
    </source>
</reference>
<proteinExistence type="predicted"/>
<dbReference type="OrthoDB" id="5030973at2759"/>
<evidence type="ECO:0000256" key="2">
    <source>
        <dbReference type="SAM" id="MobiDB-lite"/>
    </source>
</evidence>
<protein>
    <submittedName>
        <fullName evidence="3">Uncharacterized protein</fullName>
    </submittedName>
</protein>
<evidence type="ECO:0000313" key="4">
    <source>
        <dbReference type="Proteomes" id="UP000028045"/>
    </source>
</evidence>
<feature type="compositionally biased region" description="Polar residues" evidence="2">
    <location>
        <begin position="301"/>
        <end position="311"/>
    </location>
</feature>
<feature type="compositionally biased region" description="Basic and acidic residues" evidence="2">
    <location>
        <begin position="312"/>
        <end position="321"/>
    </location>
</feature>
<dbReference type="AlphaFoldDB" id="A0A084B692"/>
<sequence length="432" mass="47229">MAGITINLVPSGIGAFNLPNAPGEDFRTTLARTPSRSSSPLNTEIKIVEVHHGRLTHQQESWDPKINERIVEDNVSEATLLLFHIHFQSRLQDRRYKSVLVRFEFLDKTGDERRHPEVYKFAPARTHWLRKTTYNKTTTYGASLKASSGGGPAGGEAGVHWQTETAKTVNSKAVIVGKSTLSAGKERDGANAVEWSMEENKGESDGVPTFLQAAVLLKRNHSKHFYVRLHVSSEVDSFSKSLDRNPLLSFRSSDKDPIIDDVCLKSGQLQMQNLNTTGIKLSDLQRMERLEIDQHWQVNQSEEDTLVSNGRSGEEETRERNAQALDDVATVPPSPPFLAEHVSSDANVNKPPLAEGHTPLAPPLPLLPVNATMAAAEAVAKAAEAAAKAAEAAAKAAEAASHAAGALIKLLQAAVVAEERRWERTRQGISNL</sequence>
<dbReference type="HOGENOM" id="CLU_634875_0_0_1"/>
<gene>
    <name evidence="3" type="ORF">S7711_06144</name>
</gene>
<accession>A0A084B692</accession>
<keyword evidence="4" id="KW-1185">Reference proteome</keyword>
<dbReference type="EMBL" id="KL647935">
    <property type="protein sequence ID" value="KEY73071.1"/>
    <property type="molecule type" value="Genomic_DNA"/>
</dbReference>
<name>A0A084B692_STACB</name>
<keyword evidence="1" id="KW-0175">Coiled coil</keyword>
<evidence type="ECO:0000256" key="1">
    <source>
        <dbReference type="SAM" id="Coils"/>
    </source>
</evidence>
<dbReference type="Proteomes" id="UP000028045">
    <property type="component" value="Unassembled WGS sequence"/>
</dbReference>
<feature type="region of interest" description="Disordered" evidence="2">
    <location>
        <begin position="301"/>
        <end position="321"/>
    </location>
</feature>
<organism evidence="3 4">
    <name type="scientific">Stachybotrys chartarum (strain CBS 109288 / IBT 7711)</name>
    <name type="common">Toxic black mold</name>
    <name type="synonym">Stilbospora chartarum</name>
    <dbReference type="NCBI Taxonomy" id="1280523"/>
    <lineage>
        <taxon>Eukaryota</taxon>
        <taxon>Fungi</taxon>
        <taxon>Dikarya</taxon>
        <taxon>Ascomycota</taxon>
        <taxon>Pezizomycotina</taxon>
        <taxon>Sordariomycetes</taxon>
        <taxon>Hypocreomycetidae</taxon>
        <taxon>Hypocreales</taxon>
        <taxon>Stachybotryaceae</taxon>
        <taxon>Stachybotrys</taxon>
    </lineage>
</organism>
<evidence type="ECO:0000313" key="3">
    <source>
        <dbReference type="EMBL" id="KEY73071.1"/>
    </source>
</evidence>